<feature type="compositionally biased region" description="Basic and acidic residues" evidence="6">
    <location>
        <begin position="716"/>
        <end position="728"/>
    </location>
</feature>
<feature type="region of interest" description="Disordered" evidence="6">
    <location>
        <begin position="68"/>
        <end position="101"/>
    </location>
</feature>
<feature type="compositionally biased region" description="Polar residues" evidence="6">
    <location>
        <begin position="731"/>
        <end position="740"/>
    </location>
</feature>
<evidence type="ECO:0000256" key="5">
    <source>
        <dbReference type="ARBA" id="ARBA00023242"/>
    </source>
</evidence>
<keyword evidence="5" id="KW-0539">Nucleus</keyword>
<accession>A0AAN5DEH2</accession>
<feature type="compositionally biased region" description="Polar residues" evidence="6">
    <location>
        <begin position="488"/>
        <end position="510"/>
    </location>
</feature>
<dbReference type="GO" id="GO:0000981">
    <property type="term" value="F:DNA-binding transcription factor activity, RNA polymerase II-specific"/>
    <property type="evidence" value="ECO:0007669"/>
    <property type="project" value="TreeGrafter"/>
</dbReference>
<dbReference type="PANTHER" id="PTHR13059:SF13">
    <property type="entry name" value="PROTEIN CAPICUA HOMOLOG"/>
    <property type="match status" value="1"/>
</dbReference>
<feature type="region of interest" description="Disordered" evidence="6">
    <location>
        <begin position="664"/>
        <end position="791"/>
    </location>
</feature>
<feature type="compositionally biased region" description="Pro residues" evidence="6">
    <location>
        <begin position="71"/>
        <end position="81"/>
    </location>
</feature>
<sequence length="791" mass="86029">MEENSDQGYRHPTQSTSNNAVDESTASTSRDHPMTSTSSLHPIESSAFRFPSISSPHVINQHAEFLKSLRLPPPPPPPPPQQHSIQQSFAIPDRPPSADADGSARVIDLLEWRGTRVLVRIAPASSQYVPGVIRDVQNRTDVLIRMDRGTERRIDDVLADEKSAEIVADQVPSPNEIKSSSMVLVRVQAGLDSFGRAELVSINAATFSYKVRRIDTIRAEIETKSRASIRLLRAPWFAEVEARTEEEQQPVAVQPPVPSLTDVVTAIGQRLPADQLQILLSLRNQQLQQHLAAQGRRHLSEGEGGSKKSSAGLSMDEEEESREEQPTSYEVLGPSSSSAPCSSSSLQLIGLPSRDASGLRLPPSVGSRALLFPSSGMADLQNLDDDSTSTPFPASAAQRYRKGEIVTTPGGIRKKYNGKQWRRLCSKEGCNKESQRRGFCSRHLSLKSKPGQHDSTSSASPSTGFAHSMEWTPSTKDETDDRREDAEMSQQPSAASNMQSRTGGASTSSLFRDVPQSAPAGFNPMTSSSMLQQSKMTSLPSRHLSMDGLSRPTPINPFLPLMQQQQLAAAQQALQVAMNNGGGGGSASAAEASRTLNTLTQMRAAMIPFGLQQQHQQQQLSFPPEINHVDSILRSAIANASASNIAAANTHSNLQSLINQTMQSMAVPPKEEDREEEDGEAVDPNERCRRMSRNYESDDEEGGGGGGGGENGGRGGDGKREGERREMRGGTTVTVPGSNGHNERKDFSSEVDGTHRPTEASKISVEERLEERKEAREKKDEKVGGMVNRWE</sequence>
<protein>
    <recommendedName>
        <fullName evidence="7">Protein capicua homolog-like domain-containing protein</fullName>
    </recommendedName>
</protein>
<feature type="compositionally biased region" description="Low complexity" evidence="6">
    <location>
        <begin position="334"/>
        <end position="345"/>
    </location>
</feature>
<feature type="compositionally biased region" description="Basic and acidic residues" evidence="6">
    <location>
        <begin position="684"/>
        <end position="696"/>
    </location>
</feature>
<feature type="compositionally biased region" description="Polar residues" evidence="6">
    <location>
        <begin position="12"/>
        <end position="40"/>
    </location>
</feature>
<comment type="caution">
    <text evidence="8">The sequence shown here is derived from an EMBL/GenBank/DDBJ whole genome shotgun (WGS) entry which is preliminary data.</text>
</comment>
<dbReference type="AlphaFoldDB" id="A0AAN5DEH2"/>
<dbReference type="PANTHER" id="PTHR13059">
    <property type="entry name" value="HMG-BOX TRANSCRIPTION FACTOR BBX"/>
    <property type="match status" value="1"/>
</dbReference>
<feature type="region of interest" description="Disordered" evidence="6">
    <location>
        <begin position="1"/>
        <end position="43"/>
    </location>
</feature>
<reference evidence="9" key="1">
    <citation type="submission" date="2022-10" db="EMBL/GenBank/DDBJ databases">
        <title>Genome assembly of Pristionchus species.</title>
        <authorList>
            <person name="Yoshida K."/>
            <person name="Sommer R.J."/>
        </authorList>
    </citation>
    <scope>NUCLEOTIDE SEQUENCE [LARGE SCALE GENOMIC DNA]</scope>
    <source>
        <strain evidence="9">RS5460</strain>
    </source>
</reference>
<dbReference type="Pfam" id="PF16090">
    <property type="entry name" value="DUF4819"/>
    <property type="match status" value="1"/>
</dbReference>
<gene>
    <name evidence="8" type="ORF">PMAYCL1PPCAC_30877</name>
</gene>
<evidence type="ECO:0000256" key="2">
    <source>
        <dbReference type="ARBA" id="ARBA00023015"/>
    </source>
</evidence>
<dbReference type="InterPro" id="IPR032147">
    <property type="entry name" value="Cic_dom"/>
</dbReference>
<organism evidence="8 9">
    <name type="scientific">Pristionchus mayeri</name>
    <dbReference type="NCBI Taxonomy" id="1317129"/>
    <lineage>
        <taxon>Eukaryota</taxon>
        <taxon>Metazoa</taxon>
        <taxon>Ecdysozoa</taxon>
        <taxon>Nematoda</taxon>
        <taxon>Chromadorea</taxon>
        <taxon>Rhabditida</taxon>
        <taxon>Rhabditina</taxon>
        <taxon>Diplogasteromorpha</taxon>
        <taxon>Diplogasteroidea</taxon>
        <taxon>Neodiplogasteridae</taxon>
        <taxon>Pristionchus</taxon>
    </lineage>
</organism>
<keyword evidence="9" id="KW-1185">Reference proteome</keyword>
<keyword evidence="2" id="KW-0805">Transcription regulation</keyword>
<feature type="compositionally biased region" description="Gly residues" evidence="6">
    <location>
        <begin position="703"/>
        <end position="715"/>
    </location>
</feature>
<feature type="compositionally biased region" description="Polar residues" evidence="6">
    <location>
        <begin position="524"/>
        <end position="540"/>
    </location>
</feature>
<evidence type="ECO:0000313" key="9">
    <source>
        <dbReference type="Proteomes" id="UP001328107"/>
    </source>
</evidence>
<evidence type="ECO:0000313" key="8">
    <source>
        <dbReference type="EMBL" id="GMR60682.1"/>
    </source>
</evidence>
<evidence type="ECO:0000256" key="6">
    <source>
        <dbReference type="SAM" id="MobiDB-lite"/>
    </source>
</evidence>
<feature type="region of interest" description="Disordered" evidence="6">
    <location>
        <begin position="444"/>
        <end position="546"/>
    </location>
</feature>
<evidence type="ECO:0000256" key="1">
    <source>
        <dbReference type="ARBA" id="ARBA00022553"/>
    </source>
</evidence>
<evidence type="ECO:0000259" key="7">
    <source>
        <dbReference type="Pfam" id="PF16090"/>
    </source>
</evidence>
<evidence type="ECO:0000256" key="3">
    <source>
        <dbReference type="ARBA" id="ARBA00023125"/>
    </source>
</evidence>
<keyword evidence="3" id="KW-0238">DNA-binding</keyword>
<feature type="domain" description="Protein capicua homolog-like" evidence="7">
    <location>
        <begin position="165"/>
        <end position="241"/>
    </location>
</feature>
<feature type="compositionally biased region" description="Basic and acidic residues" evidence="6">
    <location>
        <begin position="741"/>
        <end position="783"/>
    </location>
</feature>
<evidence type="ECO:0000256" key="4">
    <source>
        <dbReference type="ARBA" id="ARBA00023163"/>
    </source>
</evidence>
<name>A0AAN5DEH2_9BILA</name>
<dbReference type="Proteomes" id="UP001328107">
    <property type="component" value="Unassembled WGS sequence"/>
</dbReference>
<feature type="region of interest" description="Disordered" evidence="6">
    <location>
        <begin position="293"/>
        <end position="346"/>
    </location>
</feature>
<feature type="compositionally biased region" description="Acidic residues" evidence="6">
    <location>
        <begin position="673"/>
        <end position="683"/>
    </location>
</feature>
<keyword evidence="4" id="KW-0804">Transcription</keyword>
<feature type="compositionally biased region" description="Basic and acidic residues" evidence="6">
    <location>
        <begin position="475"/>
        <end position="486"/>
    </location>
</feature>
<dbReference type="InterPro" id="IPR052412">
    <property type="entry name" value="CC-Dev_Transcription_Reg"/>
</dbReference>
<dbReference type="EMBL" id="BTRK01000006">
    <property type="protein sequence ID" value="GMR60682.1"/>
    <property type="molecule type" value="Genomic_DNA"/>
</dbReference>
<dbReference type="GO" id="GO:0005634">
    <property type="term" value="C:nucleus"/>
    <property type="evidence" value="ECO:0007669"/>
    <property type="project" value="TreeGrafter"/>
</dbReference>
<feature type="compositionally biased region" description="Polar residues" evidence="6">
    <location>
        <begin position="453"/>
        <end position="465"/>
    </location>
</feature>
<dbReference type="GO" id="GO:0000977">
    <property type="term" value="F:RNA polymerase II transcription regulatory region sequence-specific DNA binding"/>
    <property type="evidence" value="ECO:0007669"/>
    <property type="project" value="TreeGrafter"/>
</dbReference>
<proteinExistence type="predicted"/>
<keyword evidence="1" id="KW-0597">Phosphoprotein</keyword>